<feature type="compositionally biased region" description="Low complexity" evidence="1">
    <location>
        <begin position="1"/>
        <end position="11"/>
    </location>
</feature>
<feature type="compositionally biased region" description="Basic and acidic residues" evidence="1">
    <location>
        <begin position="37"/>
        <end position="63"/>
    </location>
</feature>
<keyword evidence="2" id="KW-0812">Transmembrane</keyword>
<dbReference type="AlphaFoldDB" id="A0A7W4J2A7"/>
<name>A0A7W4J2A7_9PROT</name>
<evidence type="ECO:0000313" key="4">
    <source>
        <dbReference type="Proteomes" id="UP000577891"/>
    </source>
</evidence>
<evidence type="ECO:0000256" key="1">
    <source>
        <dbReference type="SAM" id="MobiDB-lite"/>
    </source>
</evidence>
<keyword evidence="2" id="KW-0472">Membrane</keyword>
<feature type="transmembrane region" description="Helical" evidence="2">
    <location>
        <begin position="68"/>
        <end position="87"/>
    </location>
</feature>
<dbReference type="RefSeq" id="WP_182979897.1">
    <property type="nucleotide sequence ID" value="NZ_BAABGB010000023.1"/>
</dbReference>
<gene>
    <name evidence="3" type="ORF">HLH35_14925</name>
</gene>
<protein>
    <submittedName>
        <fullName evidence="3">Uncharacterized protein</fullName>
    </submittedName>
</protein>
<feature type="region of interest" description="Disordered" evidence="1">
    <location>
        <begin position="1"/>
        <end position="63"/>
    </location>
</feature>
<sequence>MTGPAAADAGLGVAGGDGRLPAGDLVPQQRAAGPPRQRGDGQPRHRHDVEWAGDRDRRDVPRRHDPGLALYGAGWSATAFISGQAWLRAVAVGAFAGAPAVAAAIDSPAILLLYGLLVLLVLLILLRREGGAAWQIDDVIHGRVRPVRLHQNAPGD</sequence>
<evidence type="ECO:0000313" key="3">
    <source>
        <dbReference type="EMBL" id="MBB2173395.1"/>
    </source>
</evidence>
<dbReference type="EMBL" id="JABEQE010000014">
    <property type="protein sequence ID" value="MBB2173395.1"/>
    <property type="molecule type" value="Genomic_DNA"/>
</dbReference>
<keyword evidence="4" id="KW-1185">Reference proteome</keyword>
<evidence type="ECO:0000256" key="2">
    <source>
        <dbReference type="SAM" id="Phobius"/>
    </source>
</evidence>
<keyword evidence="2" id="KW-1133">Transmembrane helix</keyword>
<organism evidence="3 4">
    <name type="scientific">Gluconacetobacter asukensis</name>
    <dbReference type="NCBI Taxonomy" id="1017181"/>
    <lineage>
        <taxon>Bacteria</taxon>
        <taxon>Pseudomonadati</taxon>
        <taxon>Pseudomonadota</taxon>
        <taxon>Alphaproteobacteria</taxon>
        <taxon>Acetobacterales</taxon>
        <taxon>Acetobacteraceae</taxon>
        <taxon>Gluconacetobacter</taxon>
    </lineage>
</organism>
<comment type="caution">
    <text evidence="3">The sequence shown here is derived from an EMBL/GenBank/DDBJ whole genome shotgun (WGS) entry which is preliminary data.</text>
</comment>
<proteinExistence type="predicted"/>
<dbReference type="Proteomes" id="UP000577891">
    <property type="component" value="Unassembled WGS sequence"/>
</dbReference>
<reference evidence="3 4" key="1">
    <citation type="submission" date="2020-04" db="EMBL/GenBank/DDBJ databases">
        <title>Description of novel Gluconacetobacter.</title>
        <authorList>
            <person name="Sombolestani A."/>
        </authorList>
    </citation>
    <scope>NUCLEOTIDE SEQUENCE [LARGE SCALE GENOMIC DNA]</scope>
    <source>
        <strain evidence="3 4">LMG 27724</strain>
    </source>
</reference>
<accession>A0A7W4J2A7</accession>
<feature type="transmembrane region" description="Helical" evidence="2">
    <location>
        <begin position="107"/>
        <end position="126"/>
    </location>
</feature>